<accession>E0VXE4</accession>
<dbReference type="InParanoid" id="E0VXE4"/>
<evidence type="ECO:0000313" key="3">
    <source>
        <dbReference type="Proteomes" id="UP000009046"/>
    </source>
</evidence>
<dbReference type="KEGG" id="phu:Phum_PHUM499070"/>
<dbReference type="EMBL" id="DS235830">
    <property type="protein sequence ID" value="EEB18050.1"/>
    <property type="molecule type" value="Genomic_DNA"/>
</dbReference>
<dbReference type="Proteomes" id="UP000009046">
    <property type="component" value="Unassembled WGS sequence"/>
</dbReference>
<organism>
    <name type="scientific">Pediculus humanus subsp. corporis</name>
    <name type="common">Body louse</name>
    <dbReference type="NCBI Taxonomy" id="121224"/>
    <lineage>
        <taxon>Eukaryota</taxon>
        <taxon>Metazoa</taxon>
        <taxon>Ecdysozoa</taxon>
        <taxon>Arthropoda</taxon>
        <taxon>Hexapoda</taxon>
        <taxon>Insecta</taxon>
        <taxon>Pterygota</taxon>
        <taxon>Neoptera</taxon>
        <taxon>Paraneoptera</taxon>
        <taxon>Psocodea</taxon>
        <taxon>Troctomorpha</taxon>
        <taxon>Phthiraptera</taxon>
        <taxon>Anoplura</taxon>
        <taxon>Pediculidae</taxon>
        <taxon>Pediculus</taxon>
    </lineage>
</organism>
<dbReference type="CTD" id="8236239"/>
<sequence length="82" mass="9288">MKLPELLKPLENKAELKVKGLALFGKLIRTKNVDKLQGETVILGVQKTNDDKKQKLQIINIMKLVVFSGSNDYNNSFEVFVL</sequence>
<dbReference type="AlphaFoldDB" id="E0VXE4"/>
<dbReference type="EnsemblMetazoa" id="PHUM499070-RA">
    <property type="protein sequence ID" value="PHUM499070-PA"/>
    <property type="gene ID" value="PHUM499070"/>
</dbReference>
<dbReference type="RefSeq" id="XP_002430788.1">
    <property type="nucleotide sequence ID" value="XM_002430743.1"/>
</dbReference>
<evidence type="ECO:0000313" key="1">
    <source>
        <dbReference type="EMBL" id="EEB18050.1"/>
    </source>
</evidence>
<dbReference type="GeneID" id="8236239"/>
<proteinExistence type="predicted"/>
<dbReference type="EMBL" id="AAZO01006049">
    <property type="status" value="NOT_ANNOTATED_CDS"/>
    <property type="molecule type" value="Genomic_DNA"/>
</dbReference>
<dbReference type="VEuPathDB" id="VectorBase:PHUM499070"/>
<protein>
    <submittedName>
        <fullName evidence="1 2">Uncharacterized protein</fullName>
    </submittedName>
</protein>
<reference evidence="1" key="1">
    <citation type="submission" date="2007-04" db="EMBL/GenBank/DDBJ databases">
        <title>Annotation of Pediculus humanus corporis strain USDA.</title>
        <authorList>
            <person name="Kirkness E."/>
            <person name="Hannick L."/>
            <person name="Hass B."/>
            <person name="Bruggner R."/>
            <person name="Lawson D."/>
            <person name="Bidwell S."/>
            <person name="Joardar V."/>
            <person name="Caler E."/>
            <person name="Walenz B."/>
            <person name="Inman J."/>
            <person name="Schobel S."/>
            <person name="Galinsky K."/>
            <person name="Amedeo P."/>
            <person name="Strausberg R."/>
        </authorList>
    </citation>
    <scope>NUCLEOTIDE SEQUENCE</scope>
    <source>
        <strain evidence="1">USDA</strain>
    </source>
</reference>
<gene>
    <name evidence="2" type="primary">8236239</name>
    <name evidence="1" type="ORF">Phum_PHUM499070</name>
</gene>
<reference evidence="2" key="3">
    <citation type="submission" date="2020-05" db="UniProtKB">
        <authorList>
            <consortium name="EnsemblMetazoa"/>
        </authorList>
    </citation>
    <scope>IDENTIFICATION</scope>
    <source>
        <strain evidence="2">USDA</strain>
    </source>
</reference>
<keyword evidence="3" id="KW-1185">Reference proteome</keyword>
<name>E0VXE4_PEDHC</name>
<reference evidence="1" key="2">
    <citation type="submission" date="2007-04" db="EMBL/GenBank/DDBJ databases">
        <title>The genome of the human body louse.</title>
        <authorList>
            <consortium name="The Human Body Louse Genome Consortium"/>
            <person name="Kirkness E."/>
            <person name="Walenz B."/>
            <person name="Hass B."/>
            <person name="Bruggner R."/>
            <person name="Strausberg R."/>
        </authorList>
    </citation>
    <scope>NUCLEOTIDE SEQUENCE</scope>
    <source>
        <strain evidence="1">USDA</strain>
    </source>
</reference>
<evidence type="ECO:0000313" key="2">
    <source>
        <dbReference type="EnsemblMetazoa" id="PHUM499070-PA"/>
    </source>
</evidence>
<dbReference type="HOGENOM" id="CLU_2561023_0_0_1"/>